<dbReference type="UniPathway" id="UPA00079"/>
<dbReference type="NCBIfam" id="NF002966">
    <property type="entry name" value="PRK03640.1"/>
    <property type="match status" value="1"/>
</dbReference>
<dbReference type="SUPFAM" id="SSF56801">
    <property type="entry name" value="Acetyl-CoA synthetase-like"/>
    <property type="match status" value="1"/>
</dbReference>
<dbReference type="GO" id="GO:0008756">
    <property type="term" value="F:o-succinylbenzoate-CoA ligase activity"/>
    <property type="evidence" value="ECO:0007669"/>
    <property type="project" value="UniProtKB-UniRule"/>
</dbReference>
<keyword evidence="2 5" id="KW-0436">Ligase</keyword>
<feature type="domain" description="AMP-binding enzyme C-terminal" evidence="7">
    <location>
        <begin position="389"/>
        <end position="462"/>
    </location>
</feature>
<dbReference type="HAMAP" id="MF_00731">
    <property type="entry name" value="MenE"/>
    <property type="match status" value="1"/>
</dbReference>
<evidence type="ECO:0000256" key="2">
    <source>
        <dbReference type="ARBA" id="ARBA00022598"/>
    </source>
</evidence>
<keyword evidence="9" id="KW-1185">Reference proteome</keyword>
<keyword evidence="4 5" id="KW-0067">ATP-binding</keyword>
<evidence type="ECO:0000313" key="8">
    <source>
        <dbReference type="EMBL" id="TFD98242.1"/>
    </source>
</evidence>
<dbReference type="FunFam" id="3.30.300.30:FF:000008">
    <property type="entry name" value="2,3-dihydroxybenzoate-AMP ligase"/>
    <property type="match status" value="1"/>
</dbReference>
<comment type="catalytic activity">
    <reaction evidence="5">
        <text>2-succinylbenzoate + ATP + CoA = 2-succinylbenzoyl-CoA + AMP + diphosphate</text>
        <dbReference type="Rhea" id="RHEA:17009"/>
        <dbReference type="ChEBI" id="CHEBI:18325"/>
        <dbReference type="ChEBI" id="CHEBI:30616"/>
        <dbReference type="ChEBI" id="CHEBI:33019"/>
        <dbReference type="ChEBI" id="CHEBI:57287"/>
        <dbReference type="ChEBI" id="CHEBI:57364"/>
        <dbReference type="ChEBI" id="CHEBI:456215"/>
        <dbReference type="EC" id="6.2.1.26"/>
    </reaction>
</comment>
<dbReference type="InterPro" id="IPR042099">
    <property type="entry name" value="ANL_N_sf"/>
</dbReference>
<dbReference type="GO" id="GO:0006631">
    <property type="term" value="P:fatty acid metabolic process"/>
    <property type="evidence" value="ECO:0007669"/>
    <property type="project" value="TreeGrafter"/>
</dbReference>
<name>A0A4Y8L9U5_9BACL</name>
<evidence type="ECO:0000259" key="6">
    <source>
        <dbReference type="Pfam" id="PF00501"/>
    </source>
</evidence>
<dbReference type="EMBL" id="SORX01000014">
    <property type="protein sequence ID" value="TFD98242.1"/>
    <property type="molecule type" value="Genomic_DNA"/>
</dbReference>
<protein>
    <recommendedName>
        <fullName evidence="5">2-succinylbenzoate--CoA ligase</fullName>
        <ecNumber evidence="5">6.2.1.26</ecNumber>
    </recommendedName>
    <alternativeName>
        <fullName evidence="5">o-succinylbenzoyl-CoA synthetase</fullName>
        <shortName evidence="5">OSB-CoA synthetase</shortName>
    </alternativeName>
</protein>
<dbReference type="InterPro" id="IPR000873">
    <property type="entry name" value="AMP-dep_synth/lig_dom"/>
</dbReference>
<evidence type="ECO:0000256" key="3">
    <source>
        <dbReference type="ARBA" id="ARBA00022741"/>
    </source>
</evidence>
<dbReference type="Gene3D" id="3.40.50.12780">
    <property type="entry name" value="N-terminal domain of ligase-like"/>
    <property type="match status" value="1"/>
</dbReference>
<evidence type="ECO:0000256" key="4">
    <source>
        <dbReference type="ARBA" id="ARBA00022840"/>
    </source>
</evidence>
<organism evidence="8 9">
    <name type="scientific">Jeotgalibacillus salarius</name>
    <dbReference type="NCBI Taxonomy" id="546023"/>
    <lineage>
        <taxon>Bacteria</taxon>
        <taxon>Bacillati</taxon>
        <taxon>Bacillota</taxon>
        <taxon>Bacilli</taxon>
        <taxon>Bacillales</taxon>
        <taxon>Caryophanaceae</taxon>
        <taxon>Jeotgalibacillus</taxon>
    </lineage>
</organism>
<dbReference type="PANTHER" id="PTHR43201">
    <property type="entry name" value="ACYL-COA SYNTHETASE"/>
    <property type="match status" value="1"/>
</dbReference>
<comment type="pathway">
    <text evidence="5">Quinol/quinone metabolism; menaquinone biosynthesis.</text>
</comment>
<feature type="domain" description="AMP-dependent synthetase/ligase" evidence="6">
    <location>
        <begin position="6"/>
        <end position="339"/>
    </location>
</feature>
<evidence type="ECO:0000256" key="5">
    <source>
        <dbReference type="HAMAP-Rule" id="MF_00731"/>
    </source>
</evidence>
<gene>
    <name evidence="5 8" type="primary">menE</name>
    <name evidence="8" type="ORF">E2626_15850</name>
</gene>
<evidence type="ECO:0000256" key="1">
    <source>
        <dbReference type="ARBA" id="ARBA00022428"/>
    </source>
</evidence>
<dbReference type="UniPathway" id="UPA01057">
    <property type="reaction ID" value="UER00166"/>
</dbReference>
<dbReference type="NCBIfam" id="TIGR01923">
    <property type="entry name" value="menE"/>
    <property type="match status" value="1"/>
</dbReference>
<comment type="similarity">
    <text evidence="5">Belongs to the ATP-dependent AMP-binding enzyme family. MenE subfamily.</text>
</comment>
<evidence type="ECO:0000259" key="7">
    <source>
        <dbReference type="Pfam" id="PF13193"/>
    </source>
</evidence>
<dbReference type="Pfam" id="PF00501">
    <property type="entry name" value="AMP-binding"/>
    <property type="match status" value="1"/>
</dbReference>
<evidence type="ECO:0000313" key="9">
    <source>
        <dbReference type="Proteomes" id="UP000297776"/>
    </source>
</evidence>
<dbReference type="PROSITE" id="PS00455">
    <property type="entry name" value="AMP_BINDING"/>
    <property type="match status" value="1"/>
</dbReference>
<dbReference type="GO" id="GO:0031956">
    <property type="term" value="F:medium-chain fatty acid-CoA ligase activity"/>
    <property type="evidence" value="ECO:0007669"/>
    <property type="project" value="TreeGrafter"/>
</dbReference>
<dbReference type="Proteomes" id="UP000297776">
    <property type="component" value="Unassembled WGS sequence"/>
</dbReference>
<sequence>MMKSWLEKRADLSPDKVGLYCNKNVWTFREMEEEATVLAEKIWPYLKNQMPVALLITNQPQSVFLIHALQKIRVPVLMLNNRLTYEEWQYQLKDSQAQLVIYEDRFGIEADSAVSIDELKQSERKKLTAFDSQDVCSIMYTSGTTGNPKGVIQTYENHFASASGSAFNIGLDPEDIWLCAVPLFHISGYSILMRSVVYGIAVRLYEKFDEHEMNNDLVNGKGSIVSVVTTMLQRLLDVKSDRYHSFFRCMILGGGPAPLHMVERCHSEKIPVYQSYGMTETSSQFTTLSPADASRKIGSSGKPLFPGEMKIADQDGGKCAVNEIGEILVKGPSVTRGYLNNESATNEALTDGWLKTGDVGYLDHEGFLYVADRRSDLIISGGENIYPAEVESVLASHPAVREAGVVGKKDEKWGEVPVAFLVMADQVKSESLEQFLRERLAGYKIPKLFMFVEELPRNAAGKLVRRKLKKEIDHESF</sequence>
<dbReference type="AlphaFoldDB" id="A0A4Y8L9U5"/>
<dbReference type="EC" id="6.2.1.26" evidence="5"/>
<dbReference type="InterPro" id="IPR010192">
    <property type="entry name" value="MenE"/>
</dbReference>
<keyword evidence="1 5" id="KW-0474">Menaquinone biosynthesis</keyword>
<dbReference type="GO" id="GO:0009234">
    <property type="term" value="P:menaquinone biosynthetic process"/>
    <property type="evidence" value="ECO:0007669"/>
    <property type="project" value="UniProtKB-UniRule"/>
</dbReference>
<dbReference type="InterPro" id="IPR045851">
    <property type="entry name" value="AMP-bd_C_sf"/>
</dbReference>
<proteinExistence type="inferred from homology"/>
<comment type="caution">
    <text evidence="8">The sequence shown here is derived from an EMBL/GenBank/DDBJ whole genome shotgun (WGS) entry which is preliminary data.</text>
</comment>
<comment type="pathway">
    <text evidence="5">Quinol/quinone metabolism; 1,4-dihydroxy-2-naphthoate biosynthesis; 1,4-dihydroxy-2-naphthoate from chorismate: step 5/7.</text>
</comment>
<comment type="function">
    <text evidence="5">Converts 2-succinylbenzoate (OSB) to 2-succinylbenzoyl-CoA (OSB-CoA).</text>
</comment>
<reference evidence="8 9" key="1">
    <citation type="submission" date="2019-03" db="EMBL/GenBank/DDBJ databases">
        <authorList>
            <person name="Yang Y."/>
        </authorList>
    </citation>
    <scope>NUCLEOTIDE SEQUENCE [LARGE SCALE GENOMIC DNA]</scope>
    <source>
        <strain evidence="8 9">ASL-1</strain>
    </source>
</reference>
<dbReference type="InterPro" id="IPR020845">
    <property type="entry name" value="AMP-binding_CS"/>
</dbReference>
<dbReference type="PANTHER" id="PTHR43201:SF5">
    <property type="entry name" value="MEDIUM-CHAIN ACYL-COA LIGASE ACSF2, MITOCHONDRIAL"/>
    <property type="match status" value="1"/>
</dbReference>
<dbReference type="Gene3D" id="3.30.300.30">
    <property type="match status" value="1"/>
</dbReference>
<dbReference type="InterPro" id="IPR025110">
    <property type="entry name" value="AMP-bd_C"/>
</dbReference>
<dbReference type="GO" id="GO:0005524">
    <property type="term" value="F:ATP binding"/>
    <property type="evidence" value="ECO:0007669"/>
    <property type="project" value="UniProtKB-KW"/>
</dbReference>
<keyword evidence="3 5" id="KW-0547">Nucleotide-binding</keyword>
<dbReference type="OrthoDB" id="9762242at2"/>
<accession>A0A4Y8L9U5</accession>
<dbReference type="Pfam" id="PF13193">
    <property type="entry name" value="AMP-binding_C"/>
    <property type="match status" value="1"/>
</dbReference>